<organism evidence="1 2">
    <name type="scientific">Smallanthus sonchifolius</name>
    <dbReference type="NCBI Taxonomy" id="185202"/>
    <lineage>
        <taxon>Eukaryota</taxon>
        <taxon>Viridiplantae</taxon>
        <taxon>Streptophyta</taxon>
        <taxon>Embryophyta</taxon>
        <taxon>Tracheophyta</taxon>
        <taxon>Spermatophyta</taxon>
        <taxon>Magnoliopsida</taxon>
        <taxon>eudicotyledons</taxon>
        <taxon>Gunneridae</taxon>
        <taxon>Pentapetalae</taxon>
        <taxon>asterids</taxon>
        <taxon>campanulids</taxon>
        <taxon>Asterales</taxon>
        <taxon>Asteraceae</taxon>
        <taxon>Asteroideae</taxon>
        <taxon>Heliantheae alliance</taxon>
        <taxon>Millerieae</taxon>
        <taxon>Smallanthus</taxon>
    </lineage>
</organism>
<sequence length="873" mass="101324">MMKYVRSFCDKGEMRSFLAKRRCFDELIFLEKEWGNFEEAAELMHKGACYYFSIKDLESMMKFVRSFYDKGEMRNFLTEKRCFDELILLEKEWGNFEEAAKVARLKPDPVLEANLLHMGGLHRESSLIILWHVFLNSLIFQNIEEPFTQKDGLLKMALSIARLDSDVFYRFVCQEAESMSHGETVEELLENGLEFIYCYKENALDVSFKRVKTAHEIKKIEKNVIDLLRSFLFSVNRLNKLLLLDEVCGEFVEAAKISNEDEHSIEAALSRLWYVFFGSLWACGRRAWPLKDFKHKAELLRDANSYVMDHPDSQDSELVHTEMHVLSGEEISVSHMSKYLRETPRERSLRVHFCISRRILDVHLGCPCEVYASIGVEDDETIKHLEGELVENVVSVEGLIYFWNYWKEMICELINWSQGCKTSRIYDFIFNYFGVRKYDVEKYDGYVVLDAEAHWVKATRPIMVRNGYLHLILARQFSAAVSRYWCGELLFVAEKVCQKFQSLHAYSTKNNLSMHQQTKILMCLFEVVKSIQKCKFPNSWKQASLIVDKYLQLCVDRFFLNVFHIDWKHAQSKEMLCMRRNETFVNMLKAAIEINSKSREHLTCAQLGRIAVVCLGHKLIGFNADTEGKLRCSSLHWRDLFRTLMNGEDLAISLYNILEETFSASWLRVDDCMSPACFLYLMDRLLILSFLSRGYVFTTRSSCVEWLSYDGPGMSWNGCCVTSSDTMKNIHHSLTSLVSELLNSEDELMEWLRRSNEPESSYSLLVLRLTVLLSLFCANSGLHYDHLSRQLGCDCYSSLLPFEFGVALINGIKEDHLVDAVADAVACKEIDNPLVIMSSKEDFPNGPCQNAKFLNLEKLEFGQESLIEMLYRS</sequence>
<reference evidence="2" key="1">
    <citation type="journal article" date="2022" name="Mol. Ecol. Resour.">
        <title>The genomes of chicory, endive, great burdock and yacon provide insights into Asteraceae palaeo-polyploidization history and plant inulin production.</title>
        <authorList>
            <person name="Fan W."/>
            <person name="Wang S."/>
            <person name="Wang H."/>
            <person name="Wang A."/>
            <person name="Jiang F."/>
            <person name="Liu H."/>
            <person name="Zhao H."/>
            <person name="Xu D."/>
            <person name="Zhang Y."/>
        </authorList>
    </citation>
    <scope>NUCLEOTIDE SEQUENCE [LARGE SCALE GENOMIC DNA]</scope>
    <source>
        <strain evidence="2">cv. Yunnan</strain>
    </source>
</reference>
<accession>A0ACB9HML0</accession>
<keyword evidence="2" id="KW-1185">Reference proteome</keyword>
<comment type="caution">
    <text evidence="1">The sequence shown here is derived from an EMBL/GenBank/DDBJ whole genome shotgun (WGS) entry which is preliminary data.</text>
</comment>
<proteinExistence type="predicted"/>
<reference evidence="1 2" key="2">
    <citation type="journal article" date="2022" name="Mol. Ecol. Resour.">
        <title>The genomes of chicory, endive, great burdock and yacon provide insights into Asteraceae paleo-polyploidization history and plant inulin production.</title>
        <authorList>
            <person name="Fan W."/>
            <person name="Wang S."/>
            <person name="Wang H."/>
            <person name="Wang A."/>
            <person name="Jiang F."/>
            <person name="Liu H."/>
            <person name="Zhao H."/>
            <person name="Xu D."/>
            <person name="Zhang Y."/>
        </authorList>
    </citation>
    <scope>NUCLEOTIDE SEQUENCE [LARGE SCALE GENOMIC DNA]</scope>
    <source>
        <strain evidence="2">cv. Yunnan</strain>
        <tissue evidence="1">Leaves</tissue>
    </source>
</reference>
<evidence type="ECO:0000313" key="2">
    <source>
        <dbReference type="Proteomes" id="UP001056120"/>
    </source>
</evidence>
<name>A0ACB9HML0_9ASTR</name>
<gene>
    <name evidence="1" type="ORF">L1987_39548</name>
</gene>
<dbReference type="EMBL" id="CM042029">
    <property type="protein sequence ID" value="KAI3796862.1"/>
    <property type="molecule type" value="Genomic_DNA"/>
</dbReference>
<evidence type="ECO:0000313" key="1">
    <source>
        <dbReference type="EMBL" id="KAI3796862.1"/>
    </source>
</evidence>
<dbReference type="Proteomes" id="UP001056120">
    <property type="component" value="Linkage Group LG12"/>
</dbReference>
<protein>
    <submittedName>
        <fullName evidence="1">Uncharacterized protein</fullName>
    </submittedName>
</protein>